<dbReference type="AlphaFoldDB" id="A0A2K1QAN2"/>
<protein>
    <submittedName>
        <fullName evidence="1">Integrase</fullName>
    </submittedName>
</protein>
<dbReference type="RefSeq" id="WP_103059442.1">
    <property type="nucleotide sequence ID" value="NZ_BSOF01000029.1"/>
</dbReference>
<dbReference type="OrthoDB" id="111944at2"/>
<accession>A0A2K1QAN2</accession>
<dbReference type="EMBL" id="NWUO01000005">
    <property type="protein sequence ID" value="PNS12085.1"/>
    <property type="molecule type" value="Genomic_DNA"/>
</dbReference>
<gene>
    <name evidence="1" type="ORF">COO59_08885</name>
</gene>
<keyword evidence="2" id="KW-1185">Reference proteome</keyword>
<evidence type="ECO:0000313" key="2">
    <source>
        <dbReference type="Proteomes" id="UP000236345"/>
    </source>
</evidence>
<organism evidence="1 2">
    <name type="scientific">Mixta theicola</name>
    <dbReference type="NCBI Taxonomy" id="1458355"/>
    <lineage>
        <taxon>Bacteria</taxon>
        <taxon>Pseudomonadati</taxon>
        <taxon>Pseudomonadota</taxon>
        <taxon>Gammaproteobacteria</taxon>
        <taxon>Enterobacterales</taxon>
        <taxon>Erwiniaceae</taxon>
        <taxon>Mixta</taxon>
    </lineage>
</organism>
<comment type="caution">
    <text evidence="1">The sequence shown here is derived from an EMBL/GenBank/DDBJ whole genome shotgun (WGS) entry which is preliminary data.</text>
</comment>
<sequence length="238" mass="26010">MTVKANAARRDEAFFNIKTVNGDELHTLNTRADSEYLVIDLGAISHRHSGFEETIKVAMNAAVNAVIASMGVTTPGVRTRKAADVPKSVKSTGEAARTAARQERADRNALRREQLNARILADSEWLSAKELSEKAQFNNTNPSAGPNRWKSAGRIFALQLNGKDQYPGYALDEGYRPIPVVKQVISLFGEKKTPWGLAIWFGTANSWLNGKKPKDVLKTMPKQVLQAAQAEVDGGVHG</sequence>
<name>A0A2K1QAN2_9GAMM</name>
<evidence type="ECO:0000313" key="1">
    <source>
        <dbReference type="EMBL" id="PNS12085.1"/>
    </source>
</evidence>
<dbReference type="Proteomes" id="UP000236345">
    <property type="component" value="Unassembled WGS sequence"/>
</dbReference>
<proteinExistence type="predicted"/>
<reference evidence="2" key="1">
    <citation type="submission" date="2017-09" db="EMBL/GenBank/DDBJ databases">
        <authorList>
            <person name="Palmer M."/>
            <person name="Steenkamp E.T."/>
            <person name="Coetzee M.P."/>
            <person name="Avontuur J.R."/>
            <person name="Van Zyl E."/>
            <person name="Chan W.-Y."/>
            <person name="Blom J."/>
            <person name="Venter S.N."/>
        </authorList>
    </citation>
    <scope>NUCLEOTIDE SEQUENCE [LARGE SCALE GENOMIC DNA]</scope>
    <source>
        <strain evidence="2">QC88-366</strain>
    </source>
</reference>